<name>A9V606_MONBE</name>
<dbReference type="InterPro" id="IPR025139">
    <property type="entry name" value="DUF4062"/>
</dbReference>
<dbReference type="PANTHER" id="PTHR19860">
    <property type="entry name" value="DDB1- AND CUL4-ASSOCIATED FACTOR 12-RELATED"/>
    <property type="match status" value="1"/>
</dbReference>
<feature type="domain" description="DUF4062" evidence="3">
    <location>
        <begin position="204"/>
        <end position="316"/>
    </location>
</feature>
<dbReference type="InParanoid" id="A9V606"/>
<proteinExistence type="predicted"/>
<feature type="region of interest" description="Disordered" evidence="2">
    <location>
        <begin position="106"/>
        <end position="162"/>
    </location>
</feature>
<dbReference type="STRING" id="81824.A9V606"/>
<keyword evidence="5" id="KW-1185">Reference proteome</keyword>
<evidence type="ECO:0000259" key="3">
    <source>
        <dbReference type="Pfam" id="PF13271"/>
    </source>
</evidence>
<organism evidence="4 5">
    <name type="scientific">Monosiga brevicollis</name>
    <name type="common">Choanoflagellate</name>
    <dbReference type="NCBI Taxonomy" id="81824"/>
    <lineage>
        <taxon>Eukaryota</taxon>
        <taxon>Choanoflagellata</taxon>
        <taxon>Craspedida</taxon>
        <taxon>Salpingoecidae</taxon>
        <taxon>Monosiga</taxon>
    </lineage>
</organism>
<evidence type="ECO:0000313" key="4">
    <source>
        <dbReference type="EMBL" id="EDQ86903.1"/>
    </source>
</evidence>
<sequence>MYMTGRTYHIFCDSEGVGQHLTVALTVALLAHAIQRPDTDSQTLTSLLSALNVTSNADDALLNMLALPSVHDVIVSCRQLSESWSSSDRRLLQVVQDKISALHVHADADTPPVEPLQASSQDIPGSVTNAQPADPSSVSEQPPSQTVPEAQGHGRSDAHPPALGFADVESIVEDTWRQIRAQILASTPAQPVVEKDRRLWRDVRVFVSSTFADMFSEREVLVRQVFPRLRAWGEARRLRIIDCDLRWGVPKESSPETVFRACLGELDRCIEAETNPFFINLLGHRYGWVPSDSELPASIATQYDWPSNISITHMEILHGAMRTGNPNAAFFFRRREALSNIPESFLPRFVDSSKLGQVALNRLKEELRTAFGDRCHDYDAEFERLDDSTGTEKALLHRLDGLAEDVFQFLTKALEAQYPLMEGDPSMVEELAAPSERVLAEQEHNHIGRDDEIARVVEYCREPVDDEHRPIMTLSGPPDPKDIALQLLVKCAETTQEANHVQNVWVLTYLSLGTVFNTCHFYVQLLKDDADGKFAASLVEMFRKALARRSSSELPLVLLVANLDLLVIGSEILQLLFLNGDRLRVAMSIDHGALAQADVDEAIRMQKTVHSRLTEGLHRLAKASIDSVENEESAKQLPNTGITDFGLAPLDRSERQLVIERLLGAYNKQLDDEQMTLLLDNPGSHNFFWLTAVCEELRVYGVFETVTTRIRQLPPEVPALCLQIWQRVEQEDRSGLLKEAALYIASLFTGVTEDELLDVLFPFYCEYLETIGQPVANSTLQFLGTWLSNPIVAGIKQLGNSADVNKGDLHRALFEYRCRVADVMLARQEPSRQQPLARLLVTLQNPERTIKFWQKAILQRASPLNDINLRLSLLFQLSCRQPVMDNGPRKAKPLKMCMNCAMKPGRRPIAFRQFQTCIRCEGMVPGHLQANAWPDERTVFSQPAYLCLKHSRMDDWSTATFTKCIFCNGILMDQATWYPVLLCMTCARTGGKVCCHTEGVSIWAPS</sequence>
<evidence type="ECO:0000313" key="5">
    <source>
        <dbReference type="Proteomes" id="UP000001357"/>
    </source>
</evidence>
<dbReference type="Pfam" id="PF13271">
    <property type="entry name" value="DUF4062"/>
    <property type="match status" value="1"/>
</dbReference>
<keyword evidence="1" id="KW-0677">Repeat</keyword>
<evidence type="ECO:0000256" key="1">
    <source>
        <dbReference type="ARBA" id="ARBA00022737"/>
    </source>
</evidence>
<dbReference type="EMBL" id="CH991562">
    <property type="protein sequence ID" value="EDQ86903.1"/>
    <property type="molecule type" value="Genomic_DNA"/>
</dbReference>
<dbReference type="Proteomes" id="UP000001357">
    <property type="component" value="Unassembled WGS sequence"/>
</dbReference>
<feature type="compositionally biased region" description="Polar residues" evidence="2">
    <location>
        <begin position="117"/>
        <end position="148"/>
    </location>
</feature>
<dbReference type="InterPro" id="IPR051191">
    <property type="entry name" value="DCAF12"/>
</dbReference>
<dbReference type="PANTHER" id="PTHR19860:SF42">
    <property type="entry name" value="RING-TYPE DOMAIN-CONTAINING PROTEIN"/>
    <property type="match status" value="1"/>
</dbReference>
<dbReference type="AlphaFoldDB" id="A9V606"/>
<reference evidence="4 5" key="1">
    <citation type="journal article" date="2008" name="Nature">
        <title>The genome of the choanoflagellate Monosiga brevicollis and the origin of metazoans.</title>
        <authorList>
            <consortium name="JGI Sequencing"/>
            <person name="King N."/>
            <person name="Westbrook M.J."/>
            <person name="Young S.L."/>
            <person name="Kuo A."/>
            <person name="Abedin M."/>
            <person name="Chapman J."/>
            <person name="Fairclough S."/>
            <person name="Hellsten U."/>
            <person name="Isogai Y."/>
            <person name="Letunic I."/>
            <person name="Marr M."/>
            <person name="Pincus D."/>
            <person name="Putnam N."/>
            <person name="Rokas A."/>
            <person name="Wright K.J."/>
            <person name="Zuzow R."/>
            <person name="Dirks W."/>
            <person name="Good M."/>
            <person name="Goodstein D."/>
            <person name="Lemons D."/>
            <person name="Li W."/>
            <person name="Lyons J.B."/>
            <person name="Morris A."/>
            <person name="Nichols S."/>
            <person name="Richter D.J."/>
            <person name="Salamov A."/>
            <person name="Bork P."/>
            <person name="Lim W.A."/>
            <person name="Manning G."/>
            <person name="Miller W.T."/>
            <person name="McGinnis W."/>
            <person name="Shapiro H."/>
            <person name="Tjian R."/>
            <person name="Grigoriev I.V."/>
            <person name="Rokhsar D."/>
        </authorList>
    </citation>
    <scope>NUCLEOTIDE SEQUENCE [LARGE SCALE GENOMIC DNA]</scope>
    <source>
        <strain evidence="5">MX1 / ATCC 50154</strain>
    </source>
</reference>
<dbReference type="GeneID" id="5893459"/>
<dbReference type="eggNOG" id="KOG3602">
    <property type="taxonomic scope" value="Eukaryota"/>
</dbReference>
<gene>
    <name evidence="4" type="ORF">MONBRDRAFT_27684</name>
</gene>
<evidence type="ECO:0000256" key="2">
    <source>
        <dbReference type="SAM" id="MobiDB-lite"/>
    </source>
</evidence>
<dbReference type="RefSeq" id="XP_001748142.1">
    <property type="nucleotide sequence ID" value="XM_001748090.1"/>
</dbReference>
<dbReference type="KEGG" id="mbr:MONBRDRAFT_27684"/>
<dbReference type="GO" id="GO:0080008">
    <property type="term" value="C:Cul4-RING E3 ubiquitin ligase complex"/>
    <property type="evidence" value="ECO:0000318"/>
    <property type="project" value="GO_Central"/>
</dbReference>
<protein>
    <recommendedName>
        <fullName evidence="3">DUF4062 domain-containing protein</fullName>
    </recommendedName>
</protein>
<accession>A9V606</accession>